<name>A0A1M5KAT3_9GAMM</name>
<dbReference type="InterPro" id="IPR021444">
    <property type="entry name" value="DUF3094"/>
</dbReference>
<dbReference type="EMBL" id="FQXA01000001">
    <property type="protein sequence ID" value="SHG49848.1"/>
    <property type="molecule type" value="Genomic_DNA"/>
</dbReference>
<accession>A0A1M5KAT3</accession>
<feature type="transmembrane region" description="Helical" evidence="1">
    <location>
        <begin position="54"/>
        <end position="74"/>
    </location>
</feature>
<organism evidence="2 3">
    <name type="scientific">Stutzerimonas xanthomarina DSM 18231</name>
    <dbReference type="NCBI Taxonomy" id="1403346"/>
    <lineage>
        <taxon>Bacteria</taxon>
        <taxon>Pseudomonadati</taxon>
        <taxon>Pseudomonadota</taxon>
        <taxon>Gammaproteobacteria</taxon>
        <taxon>Pseudomonadales</taxon>
        <taxon>Pseudomonadaceae</taxon>
        <taxon>Stutzerimonas</taxon>
    </lineage>
</organism>
<keyword evidence="1" id="KW-0812">Transmembrane</keyword>
<reference evidence="2 3" key="1">
    <citation type="submission" date="2016-11" db="EMBL/GenBank/DDBJ databases">
        <authorList>
            <person name="Jaros S."/>
            <person name="Januszkiewicz K."/>
            <person name="Wedrychowicz H."/>
        </authorList>
    </citation>
    <scope>NUCLEOTIDE SEQUENCE [LARGE SCALE GENOMIC DNA]</scope>
    <source>
        <strain evidence="2 3">DSM 18231</strain>
    </source>
</reference>
<evidence type="ECO:0000256" key="1">
    <source>
        <dbReference type="SAM" id="Phobius"/>
    </source>
</evidence>
<sequence>MSSRLAFALAPLECLHPLFEVRMSSRLKPEDQERVDRYLSAPQHQVERRPFRPWLLLALVLAVVLGLGLLSRLLSRLVL</sequence>
<proteinExistence type="predicted"/>
<dbReference type="Pfam" id="PF11293">
    <property type="entry name" value="DUF3094"/>
    <property type="match status" value="1"/>
</dbReference>
<evidence type="ECO:0000313" key="2">
    <source>
        <dbReference type="EMBL" id="SHG49848.1"/>
    </source>
</evidence>
<dbReference type="AlphaFoldDB" id="A0A1M5KAT3"/>
<evidence type="ECO:0008006" key="4">
    <source>
        <dbReference type="Google" id="ProtNLM"/>
    </source>
</evidence>
<keyword evidence="1" id="KW-1133">Transmembrane helix</keyword>
<gene>
    <name evidence="2" type="ORF">SAMN02744645_0367</name>
</gene>
<evidence type="ECO:0000313" key="3">
    <source>
        <dbReference type="Proteomes" id="UP000184000"/>
    </source>
</evidence>
<keyword evidence="1" id="KW-0472">Membrane</keyword>
<dbReference type="Proteomes" id="UP000184000">
    <property type="component" value="Unassembled WGS sequence"/>
</dbReference>
<protein>
    <recommendedName>
        <fullName evidence="4">DUF3094 domain-containing protein</fullName>
    </recommendedName>
</protein>